<evidence type="ECO:0000313" key="1">
    <source>
        <dbReference type="EMBL" id="GIY35686.1"/>
    </source>
</evidence>
<evidence type="ECO:0000313" key="2">
    <source>
        <dbReference type="Proteomes" id="UP001054837"/>
    </source>
</evidence>
<accession>A0AAV4SQW1</accession>
<dbReference type="Proteomes" id="UP001054837">
    <property type="component" value="Unassembled WGS sequence"/>
</dbReference>
<reference evidence="1 2" key="1">
    <citation type="submission" date="2021-06" db="EMBL/GenBank/DDBJ databases">
        <title>Caerostris darwini draft genome.</title>
        <authorList>
            <person name="Kono N."/>
            <person name="Arakawa K."/>
        </authorList>
    </citation>
    <scope>NUCLEOTIDE SEQUENCE [LARGE SCALE GENOMIC DNA]</scope>
</reference>
<gene>
    <name evidence="1" type="ORF">CDAR_185191</name>
</gene>
<dbReference type="EMBL" id="BPLQ01008196">
    <property type="protein sequence ID" value="GIY35686.1"/>
    <property type="molecule type" value="Genomic_DNA"/>
</dbReference>
<sequence length="145" mass="16010">MEEITEWGTSGFRSLEGPEWRKSFPSGVSLLWLRMGKGGCQSHNRCCNYFITLLLGGWREREGRDGRNRGGGGGTSWLPFVRRSRMAAKFHVRRVVAMVTGWGKEGCVAGVPKPQQMLQLLYQSLCSEDGERCWLIAGGVGEGGG</sequence>
<comment type="caution">
    <text evidence="1">The sequence shown here is derived from an EMBL/GenBank/DDBJ whole genome shotgun (WGS) entry which is preliminary data.</text>
</comment>
<name>A0AAV4SQW1_9ARAC</name>
<keyword evidence="2" id="KW-1185">Reference proteome</keyword>
<dbReference type="AlphaFoldDB" id="A0AAV4SQW1"/>
<organism evidence="1 2">
    <name type="scientific">Caerostris darwini</name>
    <dbReference type="NCBI Taxonomy" id="1538125"/>
    <lineage>
        <taxon>Eukaryota</taxon>
        <taxon>Metazoa</taxon>
        <taxon>Ecdysozoa</taxon>
        <taxon>Arthropoda</taxon>
        <taxon>Chelicerata</taxon>
        <taxon>Arachnida</taxon>
        <taxon>Araneae</taxon>
        <taxon>Araneomorphae</taxon>
        <taxon>Entelegynae</taxon>
        <taxon>Araneoidea</taxon>
        <taxon>Araneidae</taxon>
        <taxon>Caerostris</taxon>
    </lineage>
</organism>
<protein>
    <submittedName>
        <fullName evidence="1">Uncharacterized protein</fullName>
    </submittedName>
</protein>
<proteinExistence type="predicted"/>